<evidence type="ECO:0000256" key="1">
    <source>
        <dbReference type="ARBA" id="ARBA00022801"/>
    </source>
</evidence>
<feature type="active site" description="Proton donor/acceptor" evidence="2">
    <location>
        <position position="85"/>
    </location>
</feature>
<keyword evidence="6" id="KW-1185">Reference proteome</keyword>
<dbReference type="GO" id="GO:0043456">
    <property type="term" value="P:regulation of pentose-phosphate shunt"/>
    <property type="evidence" value="ECO:0007669"/>
    <property type="project" value="TreeGrafter"/>
</dbReference>
<dbReference type="GO" id="GO:0045820">
    <property type="term" value="P:negative regulation of glycolytic process"/>
    <property type="evidence" value="ECO:0007669"/>
    <property type="project" value="TreeGrafter"/>
</dbReference>
<dbReference type="Proteomes" id="UP000298030">
    <property type="component" value="Unassembled WGS sequence"/>
</dbReference>
<dbReference type="GO" id="GO:0004331">
    <property type="term" value="F:fructose-2,6-bisphosphate 2-phosphatase activity"/>
    <property type="evidence" value="ECO:0007669"/>
    <property type="project" value="TreeGrafter"/>
</dbReference>
<evidence type="ECO:0000313" key="5">
    <source>
        <dbReference type="EMBL" id="TEB20622.1"/>
    </source>
</evidence>
<dbReference type="InterPro" id="IPR029033">
    <property type="entry name" value="His_PPase_superfam"/>
</dbReference>
<evidence type="ECO:0000256" key="4">
    <source>
        <dbReference type="PIRSR" id="PIRSR613078-3"/>
    </source>
</evidence>
<name>A0A4Y7SFI3_COPMI</name>
<dbReference type="InterPro" id="IPR013078">
    <property type="entry name" value="His_Pase_superF_clade-1"/>
</dbReference>
<evidence type="ECO:0000256" key="2">
    <source>
        <dbReference type="PIRSR" id="PIRSR613078-1"/>
    </source>
</evidence>
<feature type="active site" description="Tele-phosphohistidine intermediate" evidence="2">
    <location>
        <position position="9"/>
    </location>
</feature>
<feature type="binding site" evidence="3">
    <location>
        <begin position="8"/>
        <end position="15"/>
    </location>
    <ligand>
        <name>substrate</name>
    </ligand>
</feature>
<dbReference type="InterPro" id="IPR051695">
    <property type="entry name" value="Phosphoglycerate_Mutase"/>
</dbReference>
<dbReference type="CDD" id="cd07067">
    <property type="entry name" value="HP_PGM_like"/>
    <property type="match status" value="1"/>
</dbReference>
<dbReference type="SMART" id="SM00855">
    <property type="entry name" value="PGAM"/>
    <property type="match status" value="1"/>
</dbReference>
<proteinExistence type="predicted"/>
<dbReference type="SUPFAM" id="SSF53254">
    <property type="entry name" value="Phosphoglycerate mutase-like"/>
    <property type="match status" value="1"/>
</dbReference>
<dbReference type="STRING" id="71717.A0A4Y7SFI3"/>
<accession>A0A4Y7SFI3</accession>
<gene>
    <name evidence="5" type="ORF">FA13DRAFT_1742788</name>
</gene>
<evidence type="ECO:0000313" key="6">
    <source>
        <dbReference type="Proteomes" id="UP000298030"/>
    </source>
</evidence>
<feature type="site" description="Transition state stabilizer" evidence="4">
    <location>
        <position position="162"/>
    </location>
</feature>
<dbReference type="OrthoDB" id="354304at2759"/>
<dbReference type="GO" id="GO:0005829">
    <property type="term" value="C:cytosol"/>
    <property type="evidence" value="ECO:0007669"/>
    <property type="project" value="TreeGrafter"/>
</dbReference>
<evidence type="ECO:0000256" key="3">
    <source>
        <dbReference type="PIRSR" id="PIRSR613078-2"/>
    </source>
</evidence>
<comment type="caution">
    <text evidence="5">The sequence shown here is derived from an EMBL/GenBank/DDBJ whole genome shotgun (WGS) entry which is preliminary data.</text>
</comment>
<dbReference type="PANTHER" id="PTHR46517:SF1">
    <property type="entry name" value="FRUCTOSE-2,6-BISPHOSPHATASE TIGAR"/>
    <property type="match status" value="1"/>
</dbReference>
<dbReference type="Gene3D" id="3.40.50.1240">
    <property type="entry name" value="Phosphoglycerate mutase-like"/>
    <property type="match status" value="1"/>
</dbReference>
<feature type="binding site" evidence="3">
    <location>
        <position position="58"/>
    </location>
    <ligand>
        <name>substrate</name>
    </ligand>
</feature>
<dbReference type="EMBL" id="QPFP01000135">
    <property type="protein sequence ID" value="TEB20622.1"/>
    <property type="molecule type" value="Genomic_DNA"/>
</dbReference>
<keyword evidence="1" id="KW-0378">Hydrolase</keyword>
<dbReference type="PANTHER" id="PTHR46517">
    <property type="entry name" value="FRUCTOSE-2,6-BISPHOSPHATASE TIGAR"/>
    <property type="match status" value="1"/>
</dbReference>
<reference evidence="5 6" key="1">
    <citation type="journal article" date="2019" name="Nat. Ecol. Evol.">
        <title>Megaphylogeny resolves global patterns of mushroom evolution.</title>
        <authorList>
            <person name="Varga T."/>
            <person name="Krizsan K."/>
            <person name="Foldi C."/>
            <person name="Dima B."/>
            <person name="Sanchez-Garcia M."/>
            <person name="Sanchez-Ramirez S."/>
            <person name="Szollosi G.J."/>
            <person name="Szarkandi J.G."/>
            <person name="Papp V."/>
            <person name="Albert L."/>
            <person name="Andreopoulos W."/>
            <person name="Angelini C."/>
            <person name="Antonin V."/>
            <person name="Barry K.W."/>
            <person name="Bougher N.L."/>
            <person name="Buchanan P."/>
            <person name="Buyck B."/>
            <person name="Bense V."/>
            <person name="Catcheside P."/>
            <person name="Chovatia M."/>
            <person name="Cooper J."/>
            <person name="Damon W."/>
            <person name="Desjardin D."/>
            <person name="Finy P."/>
            <person name="Geml J."/>
            <person name="Haridas S."/>
            <person name="Hughes K."/>
            <person name="Justo A."/>
            <person name="Karasinski D."/>
            <person name="Kautmanova I."/>
            <person name="Kiss B."/>
            <person name="Kocsube S."/>
            <person name="Kotiranta H."/>
            <person name="LaButti K.M."/>
            <person name="Lechner B.E."/>
            <person name="Liimatainen K."/>
            <person name="Lipzen A."/>
            <person name="Lukacs Z."/>
            <person name="Mihaltcheva S."/>
            <person name="Morgado L.N."/>
            <person name="Niskanen T."/>
            <person name="Noordeloos M.E."/>
            <person name="Ohm R.A."/>
            <person name="Ortiz-Santana B."/>
            <person name="Ovrebo C."/>
            <person name="Racz N."/>
            <person name="Riley R."/>
            <person name="Savchenko A."/>
            <person name="Shiryaev A."/>
            <person name="Soop K."/>
            <person name="Spirin V."/>
            <person name="Szebenyi C."/>
            <person name="Tomsovsky M."/>
            <person name="Tulloss R.E."/>
            <person name="Uehling J."/>
            <person name="Grigoriev I.V."/>
            <person name="Vagvolgyi C."/>
            <person name="Papp T."/>
            <person name="Martin F.M."/>
            <person name="Miettinen O."/>
            <person name="Hibbett D.S."/>
            <person name="Nagy L.G."/>
        </authorList>
    </citation>
    <scope>NUCLEOTIDE SEQUENCE [LARGE SCALE GENOMIC DNA]</scope>
    <source>
        <strain evidence="5 6">FP101781</strain>
    </source>
</reference>
<organism evidence="5 6">
    <name type="scientific">Coprinellus micaceus</name>
    <name type="common">Glistening ink-cap mushroom</name>
    <name type="synonym">Coprinus micaceus</name>
    <dbReference type="NCBI Taxonomy" id="71717"/>
    <lineage>
        <taxon>Eukaryota</taxon>
        <taxon>Fungi</taxon>
        <taxon>Dikarya</taxon>
        <taxon>Basidiomycota</taxon>
        <taxon>Agaricomycotina</taxon>
        <taxon>Agaricomycetes</taxon>
        <taxon>Agaricomycetidae</taxon>
        <taxon>Agaricales</taxon>
        <taxon>Agaricineae</taxon>
        <taxon>Psathyrellaceae</taxon>
        <taxon>Coprinellus</taxon>
    </lineage>
</organism>
<dbReference type="AlphaFoldDB" id="A0A4Y7SFI3"/>
<protein>
    <submittedName>
        <fullName evidence="5">Phosphoglycerate mutase</fullName>
    </submittedName>
</protein>
<dbReference type="Pfam" id="PF00300">
    <property type="entry name" value="His_Phos_1"/>
    <property type="match status" value="1"/>
</dbReference>
<sequence>MVTVTFIRHGQSEDNTRDVWAGWKDAPLSALGRRQAQALAESMSNTPYTHIYASDLKRAHDTGKAVHTALPSPKPPFTVTPLAREQYFGDAEGHKWAISIPPDTTREALHAQNIFPVYYERHEKFPNGESLDDLRERAVDAIRQCVLPHLDSDEGHVAIASHGLCISEMMGALVSLDPEADQTVSYRGLLNTAWTRVHVQRRESERNTADDALPVLEVKVERFNHADHLDGLEDTKEAEQQGSSEARAYFGGKIKDASVTNAHIEVEATPQTEKL</sequence>